<protein>
    <submittedName>
        <fullName evidence="2">NAD(+)--arginine ADP-ribosyltransferase EFV</fullName>
        <ecNumber evidence="2">2.4.2.31</ecNumber>
    </submittedName>
</protein>
<reference evidence="2 3" key="1">
    <citation type="journal article" date="2020" name="Int. J. Med. Microbiol.">
        <title>Discovery of Paenibacillus larvae ERIC V: Phenotypic and genomic comparison to genotypes ERIC I-IV reveal different inventories of virulence factors which correlate with epidemiological prevalences of American Foulbrood.</title>
        <authorList>
            <person name="Beims H."/>
            <person name="Bunk B."/>
            <person name="Erler S."/>
            <person name="Mohr K.I."/>
            <person name="Sproer C."/>
            <person name="Pradella S."/>
            <person name="Gunther G."/>
            <person name="Rohde M."/>
            <person name="von der Ohe W."/>
            <person name="Steinert M."/>
        </authorList>
    </citation>
    <scope>NUCLEOTIDE SEQUENCE [LARGE SCALE GENOMIC DNA]</scope>
    <source>
        <strain evidence="2">Eric_V</strain>
    </source>
</reference>
<organism evidence="2 3">
    <name type="scientific">Paenibacillus larvae subsp. larvae</name>
    <dbReference type="NCBI Taxonomy" id="147375"/>
    <lineage>
        <taxon>Bacteria</taxon>
        <taxon>Bacillati</taxon>
        <taxon>Bacillota</taxon>
        <taxon>Bacilli</taxon>
        <taxon>Bacillales</taxon>
        <taxon>Paenibacillaceae</taxon>
        <taxon>Paenibacillus</taxon>
    </lineage>
</organism>
<dbReference type="GO" id="GO:0106274">
    <property type="term" value="F:NAD+-protein-arginine ADP-ribosyltransferase activity"/>
    <property type="evidence" value="ECO:0007669"/>
    <property type="project" value="UniProtKB-EC"/>
</dbReference>
<sequence>MKSQEYWRKRSEELGSRQFRKADSYINRLQKEYAKAWNSMQRDIETFYMRFADNNEISYAEAKKLLDAGELREFRMTLEEFTSKAKDNVDHRWTKELNNVYYRTRISRLEALQIQLRHQIEMLSEGTKRGTDGLLSDTYTDTYYRTLFEIQKGTGIGVTFAKIDSEAAGKIISNKWLSANYSERIWANKAKLIRELDTNLAQSLIRGDNVNKTARILSKRMQVSFSNAARLVQTESAHITSQATFDSYKASGVVEKYEFLATLDRKTSKVCRHMDGKVFLLSEKKEGVNFPPLHPRCRSTTVAFFYDDEVGVRAAKGKNGKTYYVPGDIHYEEWYKQFVD</sequence>
<dbReference type="EC" id="2.4.2.31" evidence="2"/>
<evidence type="ECO:0000313" key="3">
    <source>
        <dbReference type="Proteomes" id="UP000464330"/>
    </source>
</evidence>
<proteinExistence type="predicted"/>
<keyword evidence="2" id="KW-0808">Transferase</keyword>
<dbReference type="InterPro" id="IPR006528">
    <property type="entry name" value="Phage_head_morphogenesis_dom"/>
</dbReference>
<dbReference type="Pfam" id="PF04233">
    <property type="entry name" value="Phage_Mu_F"/>
    <property type="match status" value="1"/>
</dbReference>
<gene>
    <name evidence="2" type="ORF">ERICV_03053</name>
</gene>
<dbReference type="AlphaFoldDB" id="A0A6C0QUP1"/>
<evidence type="ECO:0000313" key="2">
    <source>
        <dbReference type="EMBL" id="QHZ52167.1"/>
    </source>
</evidence>
<dbReference type="Proteomes" id="UP000464330">
    <property type="component" value="Chromosome"/>
</dbReference>
<dbReference type="EMBL" id="CP019717">
    <property type="protein sequence ID" value="QHZ52167.1"/>
    <property type="molecule type" value="Genomic_DNA"/>
</dbReference>
<feature type="domain" description="Phage head morphogenesis" evidence="1">
    <location>
        <begin position="196"/>
        <end position="301"/>
    </location>
</feature>
<dbReference type="RefSeq" id="WP_172423426.1">
    <property type="nucleotide sequence ID" value="NZ_CP019717.1"/>
</dbReference>
<dbReference type="NCBIfam" id="TIGR01641">
    <property type="entry name" value="phageSPP1_gp7"/>
    <property type="match status" value="1"/>
</dbReference>
<accession>A0A6C0QUP1</accession>
<keyword evidence="2" id="KW-0328">Glycosyltransferase</keyword>
<evidence type="ECO:0000259" key="1">
    <source>
        <dbReference type="Pfam" id="PF04233"/>
    </source>
</evidence>
<name>A0A6C0QUP1_9BACL</name>